<name>A0A4D6NDH3_VIGUN</name>
<sequence>MNLLACIPTREYQDMKFPAHIITCSPPSMNLLAHGTTSLFPSLTSQHDNENKKSSWLQRYRLSLPKRCQATILRRLLGGTTSSPDTRLLPDPLS</sequence>
<evidence type="ECO:0000313" key="2">
    <source>
        <dbReference type="Proteomes" id="UP000501690"/>
    </source>
</evidence>
<gene>
    <name evidence="1" type="ORF">DEO72_LG10g2621</name>
</gene>
<keyword evidence="2" id="KW-1185">Reference proteome</keyword>
<dbReference type="AlphaFoldDB" id="A0A4D6NDH3"/>
<protein>
    <submittedName>
        <fullName evidence="1">Uncharacterized protein</fullName>
    </submittedName>
</protein>
<dbReference type="Proteomes" id="UP000501690">
    <property type="component" value="Linkage Group LG10"/>
</dbReference>
<reference evidence="1 2" key="1">
    <citation type="submission" date="2019-04" db="EMBL/GenBank/DDBJ databases">
        <title>An improved genome assembly and genetic linkage map for asparagus bean, Vigna unguiculata ssp. sesquipedialis.</title>
        <authorList>
            <person name="Xia Q."/>
            <person name="Zhang R."/>
            <person name="Dong Y."/>
        </authorList>
    </citation>
    <scope>NUCLEOTIDE SEQUENCE [LARGE SCALE GENOMIC DNA]</scope>
    <source>
        <tissue evidence="1">Leaf</tissue>
    </source>
</reference>
<accession>A0A4D6NDH3</accession>
<organism evidence="1 2">
    <name type="scientific">Vigna unguiculata</name>
    <name type="common">Cowpea</name>
    <dbReference type="NCBI Taxonomy" id="3917"/>
    <lineage>
        <taxon>Eukaryota</taxon>
        <taxon>Viridiplantae</taxon>
        <taxon>Streptophyta</taxon>
        <taxon>Embryophyta</taxon>
        <taxon>Tracheophyta</taxon>
        <taxon>Spermatophyta</taxon>
        <taxon>Magnoliopsida</taxon>
        <taxon>eudicotyledons</taxon>
        <taxon>Gunneridae</taxon>
        <taxon>Pentapetalae</taxon>
        <taxon>rosids</taxon>
        <taxon>fabids</taxon>
        <taxon>Fabales</taxon>
        <taxon>Fabaceae</taxon>
        <taxon>Papilionoideae</taxon>
        <taxon>50 kb inversion clade</taxon>
        <taxon>NPAAA clade</taxon>
        <taxon>indigoferoid/millettioid clade</taxon>
        <taxon>Phaseoleae</taxon>
        <taxon>Vigna</taxon>
    </lineage>
</organism>
<dbReference type="EMBL" id="CP039354">
    <property type="protein sequence ID" value="QCE11388.1"/>
    <property type="molecule type" value="Genomic_DNA"/>
</dbReference>
<proteinExistence type="predicted"/>
<evidence type="ECO:0000313" key="1">
    <source>
        <dbReference type="EMBL" id="QCE11388.1"/>
    </source>
</evidence>